<comment type="function">
    <text evidence="1">Could be a 3Fe-4S cluster-containing protein.</text>
</comment>
<dbReference type="PANTHER" id="PTHR43082">
    <property type="entry name" value="FERREDOXIN-LIKE"/>
    <property type="match status" value="1"/>
</dbReference>
<dbReference type="SUPFAM" id="SSF54862">
    <property type="entry name" value="4Fe-4S ferredoxins"/>
    <property type="match status" value="1"/>
</dbReference>
<keyword evidence="5" id="KW-0479">Metal-binding</keyword>
<evidence type="ECO:0000256" key="3">
    <source>
        <dbReference type="ARBA" id="ARBA00020378"/>
    </source>
</evidence>
<dbReference type="Pfam" id="PF05187">
    <property type="entry name" value="Fer4_ETF_QO"/>
    <property type="match status" value="1"/>
</dbReference>
<evidence type="ECO:0000313" key="11">
    <source>
        <dbReference type="EMBL" id="MBI3015907.1"/>
    </source>
</evidence>
<dbReference type="PANTHER" id="PTHR43082:SF3">
    <property type="entry name" value="FERREDOXIN-LIKE PROTEIN YDIT"/>
    <property type="match status" value="1"/>
</dbReference>
<dbReference type="PROSITE" id="PS51379">
    <property type="entry name" value="4FE4S_FER_2"/>
    <property type="match status" value="2"/>
</dbReference>
<name>A0A932M1J5_UNCTE</name>
<gene>
    <name evidence="11" type="ORF">HYY65_12820</name>
</gene>
<dbReference type="PROSITE" id="PS00198">
    <property type="entry name" value="4FE4S_FER_1"/>
    <property type="match status" value="1"/>
</dbReference>
<evidence type="ECO:0000256" key="8">
    <source>
        <dbReference type="ARBA" id="ARBA00023014"/>
    </source>
</evidence>
<dbReference type="GO" id="GO:0051536">
    <property type="term" value="F:iron-sulfur cluster binding"/>
    <property type="evidence" value="ECO:0007669"/>
    <property type="project" value="UniProtKB-KW"/>
</dbReference>
<evidence type="ECO:0000256" key="1">
    <source>
        <dbReference type="ARBA" id="ARBA00003208"/>
    </source>
</evidence>
<comment type="caution">
    <text evidence="11">The sequence shown here is derived from an EMBL/GenBank/DDBJ whole genome shotgun (WGS) entry which is preliminary data.</text>
</comment>
<keyword evidence="7" id="KW-0408">Iron</keyword>
<evidence type="ECO:0000256" key="2">
    <source>
        <dbReference type="ARBA" id="ARBA00009192"/>
    </source>
</evidence>
<evidence type="ECO:0000256" key="5">
    <source>
        <dbReference type="ARBA" id="ARBA00022723"/>
    </source>
</evidence>
<evidence type="ECO:0000256" key="4">
    <source>
        <dbReference type="ARBA" id="ARBA00022448"/>
    </source>
</evidence>
<dbReference type="Proteomes" id="UP000741360">
    <property type="component" value="Unassembled WGS sequence"/>
</dbReference>
<dbReference type="Gene3D" id="3.30.70.20">
    <property type="match status" value="1"/>
</dbReference>
<comment type="similarity">
    <text evidence="2">To ferredoxins from P.putida and C.tartarivorum, ferredoxin I from A.vinelandii, ferredoxin II from D.desulfuricans.</text>
</comment>
<feature type="domain" description="4Fe-4S ferredoxin-type" evidence="10">
    <location>
        <begin position="22"/>
        <end position="54"/>
    </location>
</feature>
<evidence type="ECO:0000259" key="10">
    <source>
        <dbReference type="PROSITE" id="PS51379"/>
    </source>
</evidence>
<proteinExistence type="predicted"/>
<evidence type="ECO:0000256" key="6">
    <source>
        <dbReference type="ARBA" id="ARBA00022982"/>
    </source>
</evidence>
<dbReference type="InterPro" id="IPR007859">
    <property type="entry name" value="ETF-QO/FixX_C"/>
</dbReference>
<sequence length="95" mass="10632">MSLKLSIAERLGKDVFELSGQRHILVDARVCREKCREKPCLYFCPADLFKLNAEGDIVHDCDGCLECGTCRVGCPHEAVTWDYPEGGYGVSFRFG</sequence>
<reference evidence="11" key="1">
    <citation type="submission" date="2020-07" db="EMBL/GenBank/DDBJ databases">
        <title>Huge and variable diversity of episymbiotic CPR bacteria and DPANN archaea in groundwater ecosystems.</title>
        <authorList>
            <person name="He C.Y."/>
            <person name="Keren R."/>
            <person name="Whittaker M."/>
            <person name="Farag I.F."/>
            <person name="Doudna J."/>
            <person name="Cate J.H.D."/>
            <person name="Banfield J.F."/>
        </authorList>
    </citation>
    <scope>NUCLEOTIDE SEQUENCE</scope>
    <source>
        <strain evidence="11">NC_groundwater_717_Ag_S-0.2um_59_8</strain>
    </source>
</reference>
<keyword evidence="8" id="KW-0411">Iron-sulfur</keyword>
<evidence type="ECO:0000313" key="12">
    <source>
        <dbReference type="Proteomes" id="UP000741360"/>
    </source>
</evidence>
<evidence type="ECO:0000256" key="7">
    <source>
        <dbReference type="ARBA" id="ARBA00023004"/>
    </source>
</evidence>
<dbReference type="PIRSF" id="PIRSF036548">
    <property type="entry name" value="Fdx_FixX"/>
    <property type="match status" value="1"/>
</dbReference>
<dbReference type="GO" id="GO:0005506">
    <property type="term" value="F:iron ion binding"/>
    <property type="evidence" value="ECO:0007669"/>
    <property type="project" value="InterPro"/>
</dbReference>
<dbReference type="InterPro" id="IPR017896">
    <property type="entry name" value="4Fe4S_Fe-S-bd"/>
</dbReference>
<protein>
    <recommendedName>
        <fullName evidence="3">Ferredoxin-like protein</fullName>
    </recommendedName>
</protein>
<keyword evidence="9" id="KW-0535">Nitrogen fixation</keyword>
<keyword evidence="4" id="KW-0813">Transport</keyword>
<evidence type="ECO:0000256" key="9">
    <source>
        <dbReference type="ARBA" id="ARBA00023231"/>
    </source>
</evidence>
<dbReference type="EMBL" id="JACPSX010000246">
    <property type="protein sequence ID" value="MBI3015907.1"/>
    <property type="molecule type" value="Genomic_DNA"/>
</dbReference>
<dbReference type="InterPro" id="IPR017900">
    <property type="entry name" value="4Fe4S_Fe_S_CS"/>
</dbReference>
<keyword evidence="6" id="KW-0249">Electron transport</keyword>
<dbReference type="InterPro" id="IPR012206">
    <property type="entry name" value="Fd_FixX"/>
</dbReference>
<accession>A0A932M1J5</accession>
<feature type="domain" description="4Fe-4S ferredoxin-type" evidence="10">
    <location>
        <begin position="55"/>
        <end position="84"/>
    </location>
</feature>
<organism evidence="11 12">
    <name type="scientific">Tectimicrobiota bacterium</name>
    <dbReference type="NCBI Taxonomy" id="2528274"/>
    <lineage>
        <taxon>Bacteria</taxon>
        <taxon>Pseudomonadati</taxon>
        <taxon>Nitrospinota/Tectimicrobiota group</taxon>
        <taxon>Candidatus Tectimicrobiota</taxon>
    </lineage>
</organism>
<dbReference type="AlphaFoldDB" id="A0A932M1J5"/>